<feature type="binding site" evidence="8">
    <location>
        <position position="8"/>
    </location>
    <ligand>
        <name>Zn(2+)</name>
        <dbReference type="ChEBI" id="CHEBI:29105"/>
    </ligand>
</feature>
<evidence type="ECO:0000259" key="10">
    <source>
        <dbReference type="PROSITE" id="PS50157"/>
    </source>
</evidence>
<dbReference type="Gene3D" id="3.30.160.60">
    <property type="entry name" value="Classic Zinc Finger"/>
    <property type="match status" value="7"/>
</dbReference>
<keyword evidence="3" id="KW-0677">Repeat</keyword>
<dbReference type="FunFam" id="3.30.160.60:FF:000425">
    <property type="entry name" value="PLAG1 like zinc finger 1"/>
    <property type="match status" value="1"/>
</dbReference>
<feature type="compositionally biased region" description="Polar residues" evidence="9">
    <location>
        <begin position="182"/>
        <end position="198"/>
    </location>
</feature>
<evidence type="ECO:0000313" key="12">
    <source>
        <dbReference type="EMBL" id="EDW68383.2"/>
    </source>
</evidence>
<dbReference type="InParanoid" id="B4M0K4"/>
<evidence type="ECO:0000256" key="5">
    <source>
        <dbReference type="ARBA" id="ARBA00022833"/>
    </source>
</evidence>
<feature type="domain" description="C2H2-type" evidence="10">
    <location>
        <begin position="719"/>
        <end position="747"/>
    </location>
</feature>
<keyword evidence="5 8" id="KW-0862">Zinc</keyword>
<dbReference type="SUPFAM" id="SSF57667">
    <property type="entry name" value="beta-beta-alpha zinc fingers"/>
    <property type="match status" value="6"/>
</dbReference>
<feature type="binding site" evidence="8">
    <location>
        <position position="488"/>
    </location>
    <ligand>
        <name>Zn(2+)</name>
        <dbReference type="ChEBI" id="CHEBI:29105"/>
    </ligand>
</feature>
<dbReference type="PANTHER" id="PTHR24394:SF58">
    <property type="entry name" value="ZINC FINGER AND BTB DOMAIN CONTAINING 33"/>
    <property type="match status" value="1"/>
</dbReference>
<accession>B4M0K4</accession>
<dbReference type="FunFam" id="3.30.160.60:FF:000065">
    <property type="entry name" value="B-cell CLL/lymphoma 6, member B"/>
    <property type="match status" value="1"/>
</dbReference>
<dbReference type="FunFam" id="3.30.160.60:FF:000417">
    <property type="entry name" value="Zinc finger protein"/>
    <property type="match status" value="1"/>
</dbReference>
<feature type="region of interest" description="Disordered" evidence="9">
    <location>
        <begin position="169"/>
        <end position="253"/>
    </location>
</feature>
<sequence length="834" mass="95166">MSIQCRTCAAKIFNPNAKNLFEQDDNEILLNIETLTGIRLNEDQHMPKHICTCCHLDLYHSIAFRERCLKTEHYLQSANQKATKSDPLNTAQTEVGSTSETPSQPFAAIKISPSENQILHTADTEALSQNPPQHRILRARKPNCNTRTEKRIKERRKYSYVRNFAKTSPVSNAEHCQEAESFKTSPHSSPSNCEQSPSRAKEESNELKATFDQTEEFHEAGLEGSPAKVSSVAESLPAQDNSIATKKDKPALKPPGDPKVYICDLCGHQSTSPKNLDIHILRHKGEKNFECEECGAKHYSKYLLQLHIRVKHQGEMPFVCRFCDQRFYSGSTRTRHEQVRHIRSWSYECKICGKKYNTKSCLNKHEFLHSGLRPYRCELCNVAFPRKPGLRIHCRTKQHQKRASEALNSQLDGIKDIAVPDGTIVFPDSIIVELDLVLCRTCGEKIYNLNAKNLFDRESYEMLDKIEILTGIRLDDDEDMPKHICACCYLDLNHSIAFRERCIKIQQLLQSGVEANAAAPDPLNTAQGSVTPTPTKSKKQSQQKVVRALTEPCHTSPQNHIVRARSPNPQLSFNTRMRDSSGQLRRRVIILGRTHETHPAAERDKTQNILSHAKASSVDKSNRIAMVEAQQSASEDYDSAASDGFRSKVKCNARQTGISKTYVCDQCGKCFTDSSNLKVHILRHTGVKNFECEECNTKYFTRHLLNLHIRVRHQGEMPYACKYCDQRFFTSTSRCRHERVKHTRKLTYACRLCGKTYLTKSCLNKHEFLHTGERPYRCEICNVGFPRNTNLKIHYRSKQHQKRAAEALDKQFNIIEAISDVETDIDSIIEDFDV</sequence>
<feature type="compositionally biased region" description="Polar residues" evidence="9">
    <location>
        <begin position="79"/>
        <end position="104"/>
    </location>
</feature>
<evidence type="ECO:0000259" key="11">
    <source>
        <dbReference type="PROSITE" id="PS51915"/>
    </source>
</evidence>
<feature type="domain" description="C2H2-type" evidence="10">
    <location>
        <begin position="748"/>
        <end position="775"/>
    </location>
</feature>
<dbReference type="SMART" id="SM00451">
    <property type="entry name" value="ZnF_U1"/>
    <property type="match status" value="2"/>
</dbReference>
<evidence type="ECO:0000256" key="9">
    <source>
        <dbReference type="SAM" id="MobiDB-lite"/>
    </source>
</evidence>
<keyword evidence="13" id="KW-1185">Reference proteome</keyword>
<feature type="domain" description="ZAD" evidence="11">
    <location>
        <begin position="3"/>
        <end position="78"/>
    </location>
</feature>
<dbReference type="Proteomes" id="UP000008792">
    <property type="component" value="Unassembled WGS sequence"/>
</dbReference>
<feature type="domain" description="C2H2-type" evidence="10">
    <location>
        <begin position="776"/>
        <end position="805"/>
    </location>
</feature>
<feature type="binding site" evidence="8">
    <location>
        <position position="485"/>
    </location>
    <ligand>
        <name>Zn(2+)</name>
        <dbReference type="ChEBI" id="CHEBI:29105"/>
    </ligand>
</feature>
<dbReference type="InterPro" id="IPR012934">
    <property type="entry name" value="Znf_AD"/>
</dbReference>
<dbReference type="OrthoDB" id="3176202at2759"/>
<feature type="binding site" evidence="8">
    <location>
        <position position="51"/>
    </location>
    <ligand>
        <name>Zn(2+)</name>
        <dbReference type="ChEBI" id="CHEBI:29105"/>
    </ligand>
</feature>
<dbReference type="InterPro" id="IPR003604">
    <property type="entry name" value="Matrin/U1-like-C_Znf_C2H2"/>
</dbReference>
<proteinExistence type="predicted"/>
<dbReference type="PROSITE" id="PS50157">
    <property type="entry name" value="ZINC_FINGER_C2H2_2"/>
    <property type="match status" value="9"/>
</dbReference>
<dbReference type="GO" id="GO:0003676">
    <property type="term" value="F:nucleic acid binding"/>
    <property type="evidence" value="ECO:0007669"/>
    <property type="project" value="InterPro"/>
</dbReference>
<evidence type="ECO:0000256" key="7">
    <source>
        <dbReference type="PROSITE-ProRule" id="PRU00042"/>
    </source>
</evidence>
<dbReference type="PROSITE" id="PS51915">
    <property type="entry name" value="ZAD"/>
    <property type="match status" value="2"/>
</dbReference>
<dbReference type="SUPFAM" id="SSF57716">
    <property type="entry name" value="Glucocorticoid receptor-like (DNA-binding domain)"/>
    <property type="match status" value="2"/>
</dbReference>
<evidence type="ECO:0000256" key="2">
    <source>
        <dbReference type="ARBA" id="ARBA00022723"/>
    </source>
</evidence>
<dbReference type="eggNOG" id="KOG1721">
    <property type="taxonomic scope" value="Eukaryota"/>
</dbReference>
<dbReference type="GO" id="GO:0000981">
    <property type="term" value="F:DNA-binding transcription factor activity, RNA polymerase II-specific"/>
    <property type="evidence" value="ECO:0007669"/>
    <property type="project" value="TreeGrafter"/>
</dbReference>
<dbReference type="Pfam" id="PF07776">
    <property type="entry name" value="zf-AD"/>
    <property type="match status" value="2"/>
</dbReference>
<dbReference type="InterPro" id="IPR036236">
    <property type="entry name" value="Znf_C2H2_sf"/>
</dbReference>
<keyword evidence="6" id="KW-0539">Nucleus</keyword>
<dbReference type="Pfam" id="PF00096">
    <property type="entry name" value="zf-C2H2"/>
    <property type="match status" value="2"/>
</dbReference>
<dbReference type="PROSITE" id="PS00028">
    <property type="entry name" value="ZINC_FINGER_C2H2_1"/>
    <property type="match status" value="7"/>
</dbReference>
<feature type="binding site" evidence="8">
    <location>
        <position position="54"/>
    </location>
    <ligand>
        <name>Zn(2+)</name>
        <dbReference type="ChEBI" id="CHEBI:29105"/>
    </ligand>
</feature>
<evidence type="ECO:0000256" key="1">
    <source>
        <dbReference type="ARBA" id="ARBA00004123"/>
    </source>
</evidence>
<feature type="binding site" evidence="8">
    <location>
        <position position="439"/>
    </location>
    <ligand>
        <name>Zn(2+)</name>
        <dbReference type="ChEBI" id="CHEBI:29105"/>
    </ligand>
</feature>
<feature type="domain" description="C2H2-type" evidence="10">
    <location>
        <begin position="662"/>
        <end position="689"/>
    </location>
</feature>
<dbReference type="Gene3D" id="3.40.1800.20">
    <property type="match status" value="2"/>
</dbReference>
<evidence type="ECO:0000256" key="8">
    <source>
        <dbReference type="PROSITE-ProRule" id="PRU01263"/>
    </source>
</evidence>
<protein>
    <submittedName>
        <fullName evidence="12">Uncharacterized protein</fullName>
    </submittedName>
</protein>
<dbReference type="EMBL" id="CH940650">
    <property type="protein sequence ID" value="EDW68383.2"/>
    <property type="molecule type" value="Genomic_DNA"/>
</dbReference>
<feature type="domain" description="C2H2-type" evidence="10">
    <location>
        <begin position="347"/>
        <end position="374"/>
    </location>
</feature>
<organism evidence="12 13">
    <name type="scientific">Drosophila virilis</name>
    <name type="common">Fruit fly</name>
    <dbReference type="NCBI Taxonomy" id="7244"/>
    <lineage>
        <taxon>Eukaryota</taxon>
        <taxon>Metazoa</taxon>
        <taxon>Ecdysozoa</taxon>
        <taxon>Arthropoda</taxon>
        <taxon>Hexapoda</taxon>
        <taxon>Insecta</taxon>
        <taxon>Pterygota</taxon>
        <taxon>Neoptera</taxon>
        <taxon>Endopterygota</taxon>
        <taxon>Diptera</taxon>
        <taxon>Brachycera</taxon>
        <taxon>Muscomorpha</taxon>
        <taxon>Ephydroidea</taxon>
        <taxon>Drosophilidae</taxon>
        <taxon>Drosophila</taxon>
    </lineage>
</organism>
<feature type="region of interest" description="Disordered" evidence="9">
    <location>
        <begin position="519"/>
        <end position="543"/>
    </location>
</feature>
<keyword evidence="4 7" id="KW-0863">Zinc-finger</keyword>
<dbReference type="Pfam" id="PF12874">
    <property type="entry name" value="zf-met"/>
    <property type="match status" value="2"/>
</dbReference>
<name>B4M0K4_DROVI</name>
<dbReference type="HOGENOM" id="CLU_002678_94_3_1"/>
<evidence type="ECO:0000313" key="13">
    <source>
        <dbReference type="Proteomes" id="UP000008792"/>
    </source>
</evidence>
<dbReference type="SMR" id="B4M0K4"/>
<feature type="domain" description="C2H2-type" evidence="10">
    <location>
        <begin position="289"/>
        <end position="317"/>
    </location>
</feature>
<feature type="domain" description="C2H2-type" evidence="10">
    <location>
        <begin position="261"/>
        <end position="288"/>
    </location>
</feature>
<gene>
    <name evidence="12" type="primary">Dvir\GJ24681</name>
    <name evidence="12" type="ORF">Dvir_GJ24681</name>
</gene>
<dbReference type="GO" id="GO:0005634">
    <property type="term" value="C:nucleus"/>
    <property type="evidence" value="ECO:0007669"/>
    <property type="project" value="UniProtKB-SubCell"/>
</dbReference>
<feature type="domain" description="C2H2-type" evidence="10">
    <location>
        <begin position="375"/>
        <end position="404"/>
    </location>
</feature>
<dbReference type="GO" id="GO:0008270">
    <property type="term" value="F:zinc ion binding"/>
    <property type="evidence" value="ECO:0007669"/>
    <property type="project" value="UniProtKB-UniRule"/>
</dbReference>
<dbReference type="AlphaFoldDB" id="B4M0K4"/>
<comment type="subcellular location">
    <subcellularLocation>
        <location evidence="1">Nucleus</location>
    </subcellularLocation>
</comment>
<reference evidence="12 13" key="1">
    <citation type="journal article" date="2007" name="Nature">
        <title>Evolution of genes and genomes on the Drosophila phylogeny.</title>
        <authorList>
            <consortium name="Drosophila 12 Genomes Consortium"/>
            <person name="Clark A.G."/>
            <person name="Eisen M.B."/>
            <person name="Smith D.R."/>
            <person name="Bergman C.M."/>
            <person name="Oliver B."/>
            <person name="Markow T.A."/>
            <person name="Kaufman T.C."/>
            <person name="Kellis M."/>
            <person name="Gelbart W."/>
            <person name="Iyer V.N."/>
            <person name="Pollard D.A."/>
            <person name="Sackton T.B."/>
            <person name="Larracuente A.M."/>
            <person name="Singh N.D."/>
            <person name="Abad J.P."/>
            <person name="Abt D.N."/>
            <person name="Adryan B."/>
            <person name="Aguade M."/>
            <person name="Akashi H."/>
            <person name="Anderson W.W."/>
            <person name="Aquadro C.F."/>
            <person name="Ardell D.H."/>
            <person name="Arguello R."/>
            <person name="Artieri C.G."/>
            <person name="Barbash D.A."/>
            <person name="Barker D."/>
            <person name="Barsanti P."/>
            <person name="Batterham P."/>
            <person name="Batzoglou S."/>
            <person name="Begun D."/>
            <person name="Bhutkar A."/>
            <person name="Blanco E."/>
            <person name="Bosak S.A."/>
            <person name="Bradley R.K."/>
            <person name="Brand A.D."/>
            <person name="Brent M.R."/>
            <person name="Brooks A.N."/>
            <person name="Brown R.H."/>
            <person name="Butlin R.K."/>
            <person name="Caggese C."/>
            <person name="Calvi B.R."/>
            <person name="Bernardo de Carvalho A."/>
            <person name="Caspi A."/>
            <person name="Castrezana S."/>
            <person name="Celniker S.E."/>
            <person name="Chang J.L."/>
            <person name="Chapple C."/>
            <person name="Chatterji S."/>
            <person name="Chinwalla A."/>
            <person name="Civetta A."/>
            <person name="Clifton S.W."/>
            <person name="Comeron J.M."/>
            <person name="Costello J.C."/>
            <person name="Coyne J.A."/>
            <person name="Daub J."/>
            <person name="David R.G."/>
            <person name="Delcher A.L."/>
            <person name="Delehaunty K."/>
            <person name="Do C.B."/>
            <person name="Ebling H."/>
            <person name="Edwards K."/>
            <person name="Eickbush T."/>
            <person name="Evans J.D."/>
            <person name="Filipski A."/>
            <person name="Findeiss S."/>
            <person name="Freyhult E."/>
            <person name="Fulton L."/>
            <person name="Fulton R."/>
            <person name="Garcia A.C."/>
            <person name="Gardiner A."/>
            <person name="Garfield D.A."/>
            <person name="Garvin B.E."/>
            <person name="Gibson G."/>
            <person name="Gilbert D."/>
            <person name="Gnerre S."/>
            <person name="Godfrey J."/>
            <person name="Good R."/>
            <person name="Gotea V."/>
            <person name="Gravely B."/>
            <person name="Greenberg A.J."/>
            <person name="Griffiths-Jones S."/>
            <person name="Gross S."/>
            <person name="Guigo R."/>
            <person name="Gustafson E.A."/>
            <person name="Haerty W."/>
            <person name="Hahn M.W."/>
            <person name="Halligan D.L."/>
            <person name="Halpern A.L."/>
            <person name="Halter G.M."/>
            <person name="Han M.V."/>
            <person name="Heger A."/>
            <person name="Hillier L."/>
            <person name="Hinrichs A.S."/>
            <person name="Holmes I."/>
            <person name="Hoskins R.A."/>
            <person name="Hubisz M.J."/>
            <person name="Hultmark D."/>
            <person name="Huntley M.A."/>
            <person name="Jaffe D.B."/>
            <person name="Jagadeeshan S."/>
            <person name="Jeck W.R."/>
            <person name="Johnson J."/>
            <person name="Jones C.D."/>
            <person name="Jordan W.C."/>
            <person name="Karpen G.H."/>
            <person name="Kataoka E."/>
            <person name="Keightley P.D."/>
            <person name="Kheradpour P."/>
            <person name="Kirkness E.F."/>
            <person name="Koerich L.B."/>
            <person name="Kristiansen K."/>
            <person name="Kudrna D."/>
            <person name="Kulathinal R.J."/>
            <person name="Kumar S."/>
            <person name="Kwok R."/>
            <person name="Lander E."/>
            <person name="Langley C.H."/>
            <person name="Lapoint R."/>
            <person name="Lazzaro B.P."/>
            <person name="Lee S.J."/>
            <person name="Levesque L."/>
            <person name="Li R."/>
            <person name="Lin C.F."/>
            <person name="Lin M.F."/>
            <person name="Lindblad-Toh K."/>
            <person name="Llopart A."/>
            <person name="Long M."/>
            <person name="Low L."/>
            <person name="Lozovsky E."/>
            <person name="Lu J."/>
            <person name="Luo M."/>
            <person name="Machado C.A."/>
            <person name="Makalowski W."/>
            <person name="Marzo M."/>
            <person name="Matsuda M."/>
            <person name="Matzkin L."/>
            <person name="McAllister B."/>
            <person name="McBride C.S."/>
            <person name="McKernan B."/>
            <person name="McKernan K."/>
            <person name="Mendez-Lago M."/>
            <person name="Minx P."/>
            <person name="Mollenhauer M.U."/>
            <person name="Montooth K."/>
            <person name="Mount S.M."/>
            <person name="Mu X."/>
            <person name="Myers E."/>
            <person name="Negre B."/>
            <person name="Newfeld S."/>
            <person name="Nielsen R."/>
            <person name="Noor M.A."/>
            <person name="O'Grady P."/>
            <person name="Pachter L."/>
            <person name="Papaceit M."/>
            <person name="Parisi M.J."/>
            <person name="Parisi M."/>
            <person name="Parts L."/>
            <person name="Pedersen J.S."/>
            <person name="Pesole G."/>
            <person name="Phillippy A.M."/>
            <person name="Ponting C.P."/>
            <person name="Pop M."/>
            <person name="Porcelli D."/>
            <person name="Powell J.R."/>
            <person name="Prohaska S."/>
            <person name="Pruitt K."/>
            <person name="Puig M."/>
            <person name="Quesneville H."/>
            <person name="Ram K.R."/>
            <person name="Rand D."/>
            <person name="Rasmussen M.D."/>
            <person name="Reed L.K."/>
            <person name="Reenan R."/>
            <person name="Reily A."/>
            <person name="Remington K.A."/>
            <person name="Rieger T.T."/>
            <person name="Ritchie M.G."/>
            <person name="Robin C."/>
            <person name="Rogers Y.H."/>
            <person name="Rohde C."/>
            <person name="Rozas J."/>
            <person name="Rubenfield M.J."/>
            <person name="Ruiz A."/>
            <person name="Russo S."/>
            <person name="Salzberg S.L."/>
            <person name="Sanchez-Gracia A."/>
            <person name="Saranga D.J."/>
            <person name="Sato H."/>
            <person name="Schaeffer S.W."/>
            <person name="Schatz M.C."/>
            <person name="Schlenke T."/>
            <person name="Schwartz R."/>
            <person name="Segarra C."/>
            <person name="Singh R.S."/>
            <person name="Sirot L."/>
            <person name="Sirota M."/>
            <person name="Sisneros N.B."/>
            <person name="Smith C.D."/>
            <person name="Smith T.F."/>
            <person name="Spieth J."/>
            <person name="Stage D.E."/>
            <person name="Stark A."/>
            <person name="Stephan W."/>
            <person name="Strausberg R.L."/>
            <person name="Strempel S."/>
            <person name="Sturgill D."/>
            <person name="Sutton G."/>
            <person name="Sutton G.G."/>
            <person name="Tao W."/>
            <person name="Teichmann S."/>
            <person name="Tobari Y.N."/>
            <person name="Tomimura Y."/>
            <person name="Tsolas J.M."/>
            <person name="Valente V.L."/>
            <person name="Venter E."/>
            <person name="Venter J.C."/>
            <person name="Vicario S."/>
            <person name="Vieira F.G."/>
            <person name="Vilella A.J."/>
            <person name="Villasante A."/>
            <person name="Walenz B."/>
            <person name="Wang J."/>
            <person name="Wasserman M."/>
            <person name="Watts T."/>
            <person name="Wilson D."/>
            <person name="Wilson R.K."/>
            <person name="Wing R.A."/>
            <person name="Wolfner M.F."/>
            <person name="Wong A."/>
            <person name="Wong G.K."/>
            <person name="Wu C.I."/>
            <person name="Wu G."/>
            <person name="Yamamoto D."/>
            <person name="Yang H.P."/>
            <person name="Yang S.P."/>
            <person name="Yorke J.A."/>
            <person name="Yoshida K."/>
            <person name="Zdobnov E."/>
            <person name="Zhang P."/>
            <person name="Zhang Y."/>
            <person name="Zimin A.V."/>
            <person name="Baldwin J."/>
            <person name="Abdouelleil A."/>
            <person name="Abdulkadir J."/>
            <person name="Abebe A."/>
            <person name="Abera B."/>
            <person name="Abreu J."/>
            <person name="Acer S.C."/>
            <person name="Aftuck L."/>
            <person name="Alexander A."/>
            <person name="An P."/>
            <person name="Anderson E."/>
            <person name="Anderson S."/>
            <person name="Arachi H."/>
            <person name="Azer M."/>
            <person name="Bachantsang P."/>
            <person name="Barry A."/>
            <person name="Bayul T."/>
            <person name="Berlin A."/>
            <person name="Bessette D."/>
            <person name="Bloom T."/>
            <person name="Blye J."/>
            <person name="Boguslavskiy L."/>
            <person name="Bonnet C."/>
            <person name="Boukhgalter B."/>
            <person name="Bourzgui I."/>
            <person name="Brown A."/>
            <person name="Cahill P."/>
            <person name="Channer S."/>
            <person name="Cheshatsang Y."/>
            <person name="Chuda L."/>
            <person name="Citroen M."/>
            <person name="Collymore A."/>
            <person name="Cooke P."/>
            <person name="Costello M."/>
            <person name="D'Aco K."/>
            <person name="Daza R."/>
            <person name="De Haan G."/>
            <person name="DeGray S."/>
            <person name="DeMaso C."/>
            <person name="Dhargay N."/>
            <person name="Dooley K."/>
            <person name="Dooley E."/>
            <person name="Doricent M."/>
            <person name="Dorje P."/>
            <person name="Dorjee K."/>
            <person name="Dupes A."/>
            <person name="Elong R."/>
            <person name="Falk J."/>
            <person name="Farina A."/>
            <person name="Faro S."/>
            <person name="Ferguson D."/>
            <person name="Fisher S."/>
            <person name="Foley C.D."/>
            <person name="Franke A."/>
            <person name="Friedrich D."/>
            <person name="Gadbois L."/>
            <person name="Gearin G."/>
            <person name="Gearin C.R."/>
            <person name="Giannoukos G."/>
            <person name="Goode T."/>
            <person name="Graham J."/>
            <person name="Grandbois E."/>
            <person name="Grewal S."/>
            <person name="Gyaltsen K."/>
            <person name="Hafez N."/>
            <person name="Hagos B."/>
            <person name="Hall J."/>
            <person name="Henson C."/>
            <person name="Hollinger A."/>
            <person name="Honan T."/>
            <person name="Huard M.D."/>
            <person name="Hughes L."/>
            <person name="Hurhula B."/>
            <person name="Husby M.E."/>
            <person name="Kamat A."/>
            <person name="Kanga B."/>
            <person name="Kashin S."/>
            <person name="Khazanovich D."/>
            <person name="Kisner P."/>
            <person name="Lance K."/>
            <person name="Lara M."/>
            <person name="Lee W."/>
            <person name="Lennon N."/>
            <person name="Letendre F."/>
            <person name="LeVine R."/>
            <person name="Lipovsky A."/>
            <person name="Liu X."/>
            <person name="Liu J."/>
            <person name="Liu S."/>
            <person name="Lokyitsang T."/>
            <person name="Lokyitsang Y."/>
            <person name="Lubonja R."/>
            <person name="Lui A."/>
            <person name="MacDonald P."/>
            <person name="Magnisalis V."/>
            <person name="Maru K."/>
            <person name="Matthews C."/>
            <person name="McCusker W."/>
            <person name="McDonough S."/>
            <person name="Mehta T."/>
            <person name="Meldrim J."/>
            <person name="Meneus L."/>
            <person name="Mihai O."/>
            <person name="Mihalev A."/>
            <person name="Mihova T."/>
            <person name="Mittelman R."/>
            <person name="Mlenga V."/>
            <person name="Montmayeur A."/>
            <person name="Mulrain L."/>
            <person name="Navidi A."/>
            <person name="Naylor J."/>
            <person name="Negash T."/>
            <person name="Nguyen T."/>
            <person name="Nguyen N."/>
            <person name="Nicol R."/>
            <person name="Norbu C."/>
            <person name="Norbu N."/>
            <person name="Novod N."/>
            <person name="O'Neill B."/>
            <person name="Osman S."/>
            <person name="Markiewicz E."/>
            <person name="Oyono O.L."/>
            <person name="Patti C."/>
            <person name="Phunkhang P."/>
            <person name="Pierre F."/>
            <person name="Priest M."/>
            <person name="Raghuraman S."/>
            <person name="Rege F."/>
            <person name="Reyes R."/>
            <person name="Rise C."/>
            <person name="Rogov P."/>
            <person name="Ross K."/>
            <person name="Ryan E."/>
            <person name="Settipalli S."/>
            <person name="Shea T."/>
            <person name="Sherpa N."/>
            <person name="Shi L."/>
            <person name="Shih D."/>
            <person name="Sparrow T."/>
            <person name="Spaulding J."/>
            <person name="Stalker J."/>
            <person name="Stange-Thomann N."/>
            <person name="Stavropoulos S."/>
            <person name="Stone C."/>
            <person name="Strader C."/>
            <person name="Tesfaye S."/>
            <person name="Thomson T."/>
            <person name="Thoulutsang Y."/>
            <person name="Thoulutsang D."/>
            <person name="Topham K."/>
            <person name="Topping I."/>
            <person name="Tsamla T."/>
            <person name="Vassiliev H."/>
            <person name="Vo A."/>
            <person name="Wangchuk T."/>
            <person name="Wangdi T."/>
            <person name="Weiand M."/>
            <person name="Wilkinson J."/>
            <person name="Wilson A."/>
            <person name="Yadav S."/>
            <person name="Young G."/>
            <person name="Yu Q."/>
            <person name="Zembek L."/>
            <person name="Zhong D."/>
            <person name="Zimmer A."/>
            <person name="Zwirko Z."/>
            <person name="Jaffe D.B."/>
            <person name="Alvarez P."/>
            <person name="Brockman W."/>
            <person name="Butler J."/>
            <person name="Chin C."/>
            <person name="Gnerre S."/>
            <person name="Grabherr M."/>
            <person name="Kleber M."/>
            <person name="Mauceli E."/>
            <person name="MacCallum I."/>
        </authorList>
    </citation>
    <scope>NUCLEOTIDE SEQUENCE [LARGE SCALE GENOMIC DNA]</scope>
    <source>
        <strain evidence="13">Tucson 15010-1051.87</strain>
    </source>
</reference>
<dbReference type="PANTHER" id="PTHR24394">
    <property type="entry name" value="ZINC FINGER PROTEIN"/>
    <property type="match status" value="1"/>
</dbReference>
<feature type="region of interest" description="Disordered" evidence="9">
    <location>
        <begin position="79"/>
        <end position="105"/>
    </location>
</feature>
<evidence type="ECO:0000256" key="3">
    <source>
        <dbReference type="ARBA" id="ARBA00022737"/>
    </source>
</evidence>
<evidence type="ECO:0000256" key="4">
    <source>
        <dbReference type="ARBA" id="ARBA00022771"/>
    </source>
</evidence>
<feature type="binding site" evidence="8">
    <location>
        <position position="5"/>
    </location>
    <ligand>
        <name>Zn(2+)</name>
        <dbReference type="ChEBI" id="CHEBI:29105"/>
    </ligand>
</feature>
<keyword evidence="2 8" id="KW-0479">Metal-binding</keyword>
<feature type="domain" description="C2H2-type" evidence="10">
    <location>
        <begin position="690"/>
        <end position="718"/>
    </location>
</feature>
<dbReference type="SMART" id="SM00355">
    <property type="entry name" value="ZnF_C2H2"/>
    <property type="match status" value="10"/>
</dbReference>
<evidence type="ECO:0000256" key="6">
    <source>
        <dbReference type="ARBA" id="ARBA00023242"/>
    </source>
</evidence>
<dbReference type="InterPro" id="IPR013087">
    <property type="entry name" value="Znf_C2H2_type"/>
</dbReference>
<feature type="domain" description="ZAD" evidence="11">
    <location>
        <begin position="437"/>
        <end position="512"/>
    </location>
</feature>
<dbReference type="SMART" id="SM00868">
    <property type="entry name" value="zf-AD"/>
    <property type="match status" value="2"/>
</dbReference>
<feature type="binding site" evidence="8">
    <location>
        <position position="442"/>
    </location>
    <ligand>
        <name>Zn(2+)</name>
        <dbReference type="ChEBI" id="CHEBI:29105"/>
    </ligand>
</feature>